<dbReference type="GO" id="GO:0008270">
    <property type="term" value="F:zinc ion binding"/>
    <property type="evidence" value="ECO:0007669"/>
    <property type="project" value="UniProtKB-KW"/>
</dbReference>
<keyword evidence="1" id="KW-0479">Metal-binding</keyword>
<evidence type="ECO:0000313" key="6">
    <source>
        <dbReference type="Proteomes" id="UP000828251"/>
    </source>
</evidence>
<dbReference type="InterPro" id="IPR053031">
    <property type="entry name" value="Cuticle_assoc_protein"/>
</dbReference>
<reference evidence="5 6" key="1">
    <citation type="journal article" date="2021" name="Plant Biotechnol. J.">
        <title>Multi-omics assisted identification of the key and species-specific regulatory components of drought-tolerant mechanisms in Gossypium stocksii.</title>
        <authorList>
            <person name="Yu D."/>
            <person name="Ke L."/>
            <person name="Zhang D."/>
            <person name="Wu Y."/>
            <person name="Sun Y."/>
            <person name="Mei J."/>
            <person name="Sun J."/>
            <person name="Sun Y."/>
        </authorList>
    </citation>
    <scope>NUCLEOTIDE SEQUENCE [LARGE SCALE GENOMIC DNA]</scope>
    <source>
        <strain evidence="6">cv. E1</strain>
        <tissue evidence="5">Leaf</tissue>
    </source>
</reference>
<dbReference type="InterPro" id="IPR003656">
    <property type="entry name" value="Znf_BED"/>
</dbReference>
<evidence type="ECO:0000256" key="3">
    <source>
        <dbReference type="ARBA" id="ARBA00022833"/>
    </source>
</evidence>
<dbReference type="GO" id="GO:1990837">
    <property type="term" value="F:sequence-specific double-stranded DNA binding"/>
    <property type="evidence" value="ECO:0007669"/>
    <property type="project" value="TreeGrafter"/>
</dbReference>
<sequence>MADIVFLSRYLNVRMSTKPTSIKGNVILPTSIDSGNSVGEASNQTNGTIGKRKAIPQRSKVWSHFTKIINIDGASNAKCNYCEKEFCCNMRKMARGH</sequence>
<evidence type="ECO:0000259" key="4">
    <source>
        <dbReference type="Pfam" id="PF02892"/>
    </source>
</evidence>
<dbReference type="GO" id="GO:0005634">
    <property type="term" value="C:nucleus"/>
    <property type="evidence" value="ECO:0007669"/>
    <property type="project" value="TreeGrafter"/>
</dbReference>
<dbReference type="AlphaFoldDB" id="A0A9D3ULU5"/>
<keyword evidence="6" id="KW-1185">Reference proteome</keyword>
<comment type="caution">
    <text evidence="5">The sequence shown here is derived from an EMBL/GenBank/DDBJ whole genome shotgun (WGS) entry which is preliminary data.</text>
</comment>
<evidence type="ECO:0000256" key="2">
    <source>
        <dbReference type="ARBA" id="ARBA00022771"/>
    </source>
</evidence>
<keyword evidence="2" id="KW-0863">Zinc-finger</keyword>
<gene>
    <name evidence="5" type="ORF">J1N35_038297</name>
</gene>
<dbReference type="OrthoDB" id="995098at2759"/>
<dbReference type="SMART" id="SM00614">
    <property type="entry name" value="ZnF_BED"/>
    <property type="match status" value="1"/>
</dbReference>
<dbReference type="Pfam" id="PF02892">
    <property type="entry name" value="zf-BED"/>
    <property type="match status" value="1"/>
</dbReference>
<dbReference type="PANTHER" id="PTHR34396">
    <property type="entry name" value="OS03G0264950 PROTEIN-RELATED"/>
    <property type="match status" value="1"/>
</dbReference>
<protein>
    <recommendedName>
        <fullName evidence="4">BED-type domain-containing protein</fullName>
    </recommendedName>
</protein>
<dbReference type="GO" id="GO:0006357">
    <property type="term" value="P:regulation of transcription by RNA polymerase II"/>
    <property type="evidence" value="ECO:0007669"/>
    <property type="project" value="TreeGrafter"/>
</dbReference>
<dbReference type="EMBL" id="JAIQCV010000011">
    <property type="protein sequence ID" value="KAH1047513.1"/>
    <property type="molecule type" value="Genomic_DNA"/>
</dbReference>
<accession>A0A9D3ULU5</accession>
<feature type="domain" description="BED-type" evidence="4">
    <location>
        <begin position="59"/>
        <end position="86"/>
    </location>
</feature>
<organism evidence="5 6">
    <name type="scientific">Gossypium stocksii</name>
    <dbReference type="NCBI Taxonomy" id="47602"/>
    <lineage>
        <taxon>Eukaryota</taxon>
        <taxon>Viridiplantae</taxon>
        <taxon>Streptophyta</taxon>
        <taxon>Embryophyta</taxon>
        <taxon>Tracheophyta</taxon>
        <taxon>Spermatophyta</taxon>
        <taxon>Magnoliopsida</taxon>
        <taxon>eudicotyledons</taxon>
        <taxon>Gunneridae</taxon>
        <taxon>Pentapetalae</taxon>
        <taxon>rosids</taxon>
        <taxon>malvids</taxon>
        <taxon>Malvales</taxon>
        <taxon>Malvaceae</taxon>
        <taxon>Malvoideae</taxon>
        <taxon>Gossypium</taxon>
    </lineage>
</organism>
<evidence type="ECO:0000256" key="1">
    <source>
        <dbReference type="ARBA" id="ARBA00022723"/>
    </source>
</evidence>
<proteinExistence type="predicted"/>
<keyword evidence="3" id="KW-0862">Zinc</keyword>
<name>A0A9D3ULU5_9ROSI</name>
<dbReference type="PANTHER" id="PTHR34396:SF27">
    <property type="entry name" value="OS08G0208700 PROTEIN"/>
    <property type="match status" value="1"/>
</dbReference>
<dbReference type="Proteomes" id="UP000828251">
    <property type="component" value="Unassembled WGS sequence"/>
</dbReference>
<evidence type="ECO:0000313" key="5">
    <source>
        <dbReference type="EMBL" id="KAH1047513.1"/>
    </source>
</evidence>